<feature type="region of interest" description="Disordered" evidence="1">
    <location>
        <begin position="1"/>
        <end position="23"/>
    </location>
</feature>
<dbReference type="SUPFAM" id="SSF101498">
    <property type="entry name" value="Anti-sigma factor FlgM"/>
    <property type="match status" value="1"/>
</dbReference>
<protein>
    <submittedName>
        <fullName evidence="2">Uncharacterized protein</fullName>
    </submittedName>
</protein>
<accession>A0A402A3M6</accession>
<sequence>MMKIQKIERQRQMIQTPQQPSLEQSVEAVPNEAPLNAQILARTDSAERIARIELLKQQVEAGAYLIDSQTLAQTLQASWNAHDLLGIGDRDLLTEAGSEEPS</sequence>
<reference evidence="3" key="1">
    <citation type="submission" date="2018-12" db="EMBL/GenBank/DDBJ databases">
        <title>Tengunoibacter tsumagoiensis gen. nov., sp. nov., Dictyobacter kobayashii sp. nov., D. alpinus sp. nov., and D. joshuensis sp. nov. and description of Dictyobacteraceae fam. nov. within the order Ktedonobacterales isolated from Tengu-no-mugimeshi.</title>
        <authorList>
            <person name="Wang C.M."/>
            <person name="Zheng Y."/>
            <person name="Sakai Y."/>
            <person name="Toyoda A."/>
            <person name="Minakuchi Y."/>
            <person name="Abe K."/>
            <person name="Yokota A."/>
            <person name="Yabe S."/>
        </authorList>
    </citation>
    <scope>NUCLEOTIDE SEQUENCE [LARGE SCALE GENOMIC DNA]</scope>
    <source>
        <strain evidence="3">Uno3</strain>
    </source>
</reference>
<evidence type="ECO:0000313" key="3">
    <source>
        <dbReference type="Proteomes" id="UP000287352"/>
    </source>
</evidence>
<dbReference type="EMBL" id="BIFR01000001">
    <property type="protein sequence ID" value="GCE13744.1"/>
    <property type="molecule type" value="Genomic_DNA"/>
</dbReference>
<proteinExistence type="predicted"/>
<name>A0A402A3M6_9CHLR</name>
<dbReference type="InterPro" id="IPR035890">
    <property type="entry name" value="Anti-sigma-28_factor_FlgM_sf"/>
</dbReference>
<feature type="compositionally biased region" description="Polar residues" evidence="1">
    <location>
        <begin position="12"/>
        <end position="23"/>
    </location>
</feature>
<dbReference type="Proteomes" id="UP000287352">
    <property type="component" value="Unassembled WGS sequence"/>
</dbReference>
<dbReference type="OrthoDB" id="165801at2"/>
<evidence type="ECO:0000313" key="2">
    <source>
        <dbReference type="EMBL" id="GCE13744.1"/>
    </source>
</evidence>
<keyword evidence="3" id="KW-1185">Reference proteome</keyword>
<organism evidence="2 3">
    <name type="scientific">Tengunoibacter tsumagoiensis</name>
    <dbReference type="NCBI Taxonomy" id="2014871"/>
    <lineage>
        <taxon>Bacteria</taxon>
        <taxon>Bacillati</taxon>
        <taxon>Chloroflexota</taxon>
        <taxon>Ktedonobacteria</taxon>
        <taxon>Ktedonobacterales</taxon>
        <taxon>Dictyobacteraceae</taxon>
        <taxon>Tengunoibacter</taxon>
    </lineage>
</organism>
<feature type="compositionally biased region" description="Basic and acidic residues" evidence="1">
    <location>
        <begin position="1"/>
        <end position="11"/>
    </location>
</feature>
<comment type="caution">
    <text evidence="2">The sequence shown here is derived from an EMBL/GenBank/DDBJ whole genome shotgun (WGS) entry which is preliminary data.</text>
</comment>
<dbReference type="RefSeq" id="WP_126581245.1">
    <property type="nucleotide sequence ID" value="NZ_BIFR01000001.1"/>
</dbReference>
<dbReference type="AlphaFoldDB" id="A0A402A3M6"/>
<evidence type="ECO:0000256" key="1">
    <source>
        <dbReference type="SAM" id="MobiDB-lite"/>
    </source>
</evidence>
<gene>
    <name evidence="2" type="ORF">KTT_36030</name>
</gene>